<dbReference type="Pfam" id="PF04082">
    <property type="entry name" value="Fungal_trans"/>
    <property type="match status" value="1"/>
</dbReference>
<dbReference type="CDD" id="cd12148">
    <property type="entry name" value="fungal_TF_MHR"/>
    <property type="match status" value="1"/>
</dbReference>
<dbReference type="GO" id="GO:0003677">
    <property type="term" value="F:DNA binding"/>
    <property type="evidence" value="ECO:0007669"/>
    <property type="project" value="InterPro"/>
</dbReference>
<evidence type="ECO:0000256" key="4">
    <source>
        <dbReference type="ARBA" id="ARBA00023163"/>
    </source>
</evidence>
<gene>
    <name evidence="7" type="ORF">LTR25_004880</name>
</gene>
<keyword evidence="8" id="KW-1185">Reference proteome</keyword>
<evidence type="ECO:0000313" key="7">
    <source>
        <dbReference type="EMBL" id="KAK5537628.1"/>
    </source>
</evidence>
<evidence type="ECO:0000259" key="6">
    <source>
        <dbReference type="Pfam" id="PF04082"/>
    </source>
</evidence>
<dbReference type="InterPro" id="IPR007219">
    <property type="entry name" value="XnlR_reg_dom"/>
</dbReference>
<proteinExistence type="predicted"/>
<feature type="domain" description="Xylanolytic transcriptional activator regulatory" evidence="6">
    <location>
        <begin position="230"/>
        <end position="432"/>
    </location>
</feature>
<protein>
    <recommendedName>
        <fullName evidence="6">Xylanolytic transcriptional activator regulatory domain-containing protein</fullName>
    </recommendedName>
</protein>
<dbReference type="GO" id="GO:0006351">
    <property type="term" value="P:DNA-templated transcription"/>
    <property type="evidence" value="ECO:0007669"/>
    <property type="project" value="InterPro"/>
</dbReference>
<sequence>MLEAATSLGMQHPISVSDYLDPSLGSWQASSDTLTTITSTGPALADSDANFDFNVIDFEPGKALPLDPSIINAFELDPTDSASADDLLWNASDFSAFNVGSLSHWLSFPGQLSQSPYGFQVQGGPRAPIPDERFDRVRQCWPTRKADAQSRCQLWNEVVSHPEDNLFSQSDEDNLFAQPDVCALTKDLSASRWKLDEMCRWRVMRSLGIVKSDNLNAKRFPSLNTLDLSLDLFFEKFHNFVPFVHVATFDATKTPDLLLASLCSLGLVMLRSPAAKEFLEEHTLTLIARCCQELGATTRQTTAPALLAVLASSYLSIVLGIITGKSDTEACQALYVETVATMIAHGFFGDDSIQMTEKDVPDDVLAERHGWKIWGRLESTKRLIIAVVMVDAFYSSTLDLPPVVPTKVLNLYLPSDEKLFFAGTEADWRKSMQAGCRVSSSVLECYADQVSLSDRAFSLNSLGLHAIFAAVWIRLSEAHHRLISRNDLSGQGRGLIPYEVYSTDHYAKPVAPFLVNMMQWHGDILQNSNPHCLIQWNVLCMSLLGNSWMFELGAGRQGAKPAKAALNCIASWANTPAARRACVHAAQIFWICSKRKVSDSMMLPSETGLFQAALLLGLYVLVMKTGSDVPAQPNYYELLADLDWRDVGDVGMGGTEHYADGVCLVPSAAFITNGGCLTFSGIPVSGGYASARRIIVQFANLLEDAGVWRTSEICRILHIMGDVLMEDGVEGSAKSIVAFYNSDVPVV</sequence>
<keyword evidence="5" id="KW-0539">Nucleus</keyword>
<accession>A0AAV9Q9G9</accession>
<comment type="caution">
    <text evidence="7">The sequence shown here is derived from an EMBL/GenBank/DDBJ whole genome shotgun (WGS) entry which is preliminary data.</text>
</comment>
<organism evidence="7 8">
    <name type="scientific">Vermiconidia calcicola</name>
    <dbReference type="NCBI Taxonomy" id="1690605"/>
    <lineage>
        <taxon>Eukaryota</taxon>
        <taxon>Fungi</taxon>
        <taxon>Dikarya</taxon>
        <taxon>Ascomycota</taxon>
        <taxon>Pezizomycotina</taxon>
        <taxon>Dothideomycetes</taxon>
        <taxon>Dothideomycetidae</taxon>
        <taxon>Mycosphaerellales</taxon>
        <taxon>Extremaceae</taxon>
        <taxon>Vermiconidia</taxon>
    </lineage>
</organism>
<keyword evidence="3" id="KW-0805">Transcription regulation</keyword>
<dbReference type="PANTHER" id="PTHR47660">
    <property type="entry name" value="TRANSCRIPTION FACTOR WITH C2H2 AND ZN(2)-CYS(6) DNA BINDING DOMAIN (EUROFUNG)-RELATED-RELATED"/>
    <property type="match status" value="1"/>
</dbReference>
<keyword evidence="2" id="KW-0862">Zinc</keyword>
<keyword evidence="1" id="KW-0479">Metal-binding</keyword>
<dbReference type="AlphaFoldDB" id="A0AAV9Q9G9"/>
<dbReference type="GO" id="GO:0008270">
    <property type="term" value="F:zinc ion binding"/>
    <property type="evidence" value="ECO:0007669"/>
    <property type="project" value="InterPro"/>
</dbReference>
<dbReference type="Proteomes" id="UP001345827">
    <property type="component" value="Unassembled WGS sequence"/>
</dbReference>
<dbReference type="EMBL" id="JAXLQG010000007">
    <property type="protein sequence ID" value="KAK5537628.1"/>
    <property type="molecule type" value="Genomic_DNA"/>
</dbReference>
<name>A0AAV9Q9G9_9PEZI</name>
<evidence type="ECO:0000313" key="8">
    <source>
        <dbReference type="Proteomes" id="UP001345827"/>
    </source>
</evidence>
<reference evidence="7 8" key="1">
    <citation type="submission" date="2023-06" db="EMBL/GenBank/DDBJ databases">
        <title>Black Yeasts Isolated from many extreme environments.</title>
        <authorList>
            <person name="Coleine C."/>
            <person name="Stajich J.E."/>
            <person name="Selbmann L."/>
        </authorList>
    </citation>
    <scope>NUCLEOTIDE SEQUENCE [LARGE SCALE GENOMIC DNA]</scope>
    <source>
        <strain evidence="7 8">CCFEE 5887</strain>
    </source>
</reference>
<keyword evidence="4" id="KW-0804">Transcription</keyword>
<evidence type="ECO:0000256" key="1">
    <source>
        <dbReference type="ARBA" id="ARBA00022723"/>
    </source>
</evidence>
<evidence type="ECO:0000256" key="3">
    <source>
        <dbReference type="ARBA" id="ARBA00023015"/>
    </source>
</evidence>
<evidence type="ECO:0000256" key="2">
    <source>
        <dbReference type="ARBA" id="ARBA00022833"/>
    </source>
</evidence>
<dbReference type="PANTHER" id="PTHR47660:SF2">
    <property type="entry name" value="TRANSCRIPTION FACTOR WITH C2H2 AND ZN(2)-CYS(6) DNA BINDING DOMAIN (EUROFUNG)"/>
    <property type="match status" value="1"/>
</dbReference>
<evidence type="ECO:0000256" key="5">
    <source>
        <dbReference type="ARBA" id="ARBA00023242"/>
    </source>
</evidence>